<protein>
    <recommendedName>
        <fullName evidence="4">Glycosyltransferase family 92 protein</fullName>
    </recommendedName>
</protein>
<reference evidence="2 3" key="1">
    <citation type="journal article" date="2010" name="Science">
        <title>Genomic analysis of organismal complexity in the multicellular green alga Volvox carteri.</title>
        <authorList>
            <person name="Prochnik S.E."/>
            <person name="Umen J."/>
            <person name="Nedelcu A.M."/>
            <person name="Hallmann A."/>
            <person name="Miller S.M."/>
            <person name="Nishii I."/>
            <person name="Ferris P."/>
            <person name="Kuo A."/>
            <person name="Mitros T."/>
            <person name="Fritz-Laylin L.K."/>
            <person name="Hellsten U."/>
            <person name="Chapman J."/>
            <person name="Simakov O."/>
            <person name="Rensing S.A."/>
            <person name="Terry A."/>
            <person name="Pangilinan J."/>
            <person name="Kapitonov V."/>
            <person name="Jurka J."/>
            <person name="Salamov A."/>
            <person name="Shapiro H."/>
            <person name="Schmutz J."/>
            <person name="Grimwood J."/>
            <person name="Lindquist E."/>
            <person name="Lucas S."/>
            <person name="Grigoriev I.V."/>
            <person name="Schmitt R."/>
            <person name="Kirk D."/>
            <person name="Rokhsar D.S."/>
        </authorList>
    </citation>
    <scope>NUCLEOTIDE SEQUENCE [LARGE SCALE GENOMIC DNA]</scope>
    <source>
        <strain evidence="3">f. Nagariensis / Eve</strain>
    </source>
</reference>
<proteinExistence type="predicted"/>
<gene>
    <name evidence="2" type="ORF">VOLCADRAFT_116413</name>
</gene>
<evidence type="ECO:0000313" key="2">
    <source>
        <dbReference type="EMBL" id="EFJ51536.1"/>
    </source>
</evidence>
<dbReference type="InterPro" id="IPR051425">
    <property type="entry name" value="Formin_Homology"/>
</dbReference>
<feature type="region of interest" description="Disordered" evidence="1">
    <location>
        <begin position="797"/>
        <end position="906"/>
    </location>
</feature>
<evidence type="ECO:0000256" key="1">
    <source>
        <dbReference type="SAM" id="MobiDB-lite"/>
    </source>
</evidence>
<feature type="region of interest" description="Disordered" evidence="1">
    <location>
        <begin position="426"/>
        <end position="452"/>
    </location>
</feature>
<organism evidence="3">
    <name type="scientific">Volvox carteri f. nagariensis</name>
    <dbReference type="NCBI Taxonomy" id="3068"/>
    <lineage>
        <taxon>Eukaryota</taxon>
        <taxon>Viridiplantae</taxon>
        <taxon>Chlorophyta</taxon>
        <taxon>core chlorophytes</taxon>
        <taxon>Chlorophyceae</taxon>
        <taxon>CS clade</taxon>
        <taxon>Chlamydomonadales</taxon>
        <taxon>Volvocaceae</taxon>
        <taxon>Volvox</taxon>
    </lineage>
</organism>
<feature type="compositionally biased region" description="Low complexity" evidence="1">
    <location>
        <begin position="827"/>
        <end position="841"/>
    </location>
</feature>
<dbReference type="GeneID" id="9620324"/>
<feature type="compositionally biased region" description="Acidic residues" evidence="1">
    <location>
        <begin position="878"/>
        <end position="890"/>
    </location>
</feature>
<feature type="compositionally biased region" description="Pro residues" evidence="1">
    <location>
        <begin position="258"/>
        <end position="267"/>
    </location>
</feature>
<feature type="compositionally biased region" description="Low complexity" evidence="1">
    <location>
        <begin position="171"/>
        <end position="194"/>
    </location>
</feature>
<feature type="compositionally biased region" description="Basic residues" evidence="1">
    <location>
        <begin position="430"/>
        <end position="439"/>
    </location>
</feature>
<feature type="compositionally biased region" description="Pro residues" evidence="1">
    <location>
        <begin position="440"/>
        <end position="449"/>
    </location>
</feature>
<dbReference type="AlphaFoldDB" id="D8TLX2"/>
<name>D8TLX2_VOLCA</name>
<evidence type="ECO:0008006" key="4">
    <source>
        <dbReference type="Google" id="ProtNLM"/>
    </source>
</evidence>
<dbReference type="PANTHER" id="PTHR45725:SF18">
    <property type="entry name" value="ORC1-LIKE AAA ATPASE DOMAIN-CONTAINING PROTEIN"/>
    <property type="match status" value="1"/>
</dbReference>
<dbReference type="PANTHER" id="PTHR45725">
    <property type="entry name" value="FORMIN HOMOLOGY 2 FAMILY MEMBER"/>
    <property type="match status" value="1"/>
</dbReference>
<dbReference type="EMBL" id="GL378327">
    <property type="protein sequence ID" value="EFJ51536.1"/>
    <property type="molecule type" value="Genomic_DNA"/>
</dbReference>
<dbReference type="RefSeq" id="XP_002947488.1">
    <property type="nucleotide sequence ID" value="XM_002947442.1"/>
</dbReference>
<feature type="compositionally biased region" description="Low complexity" evidence="1">
    <location>
        <begin position="208"/>
        <end position="225"/>
    </location>
</feature>
<feature type="region of interest" description="Disordered" evidence="1">
    <location>
        <begin position="93"/>
        <end position="117"/>
    </location>
</feature>
<dbReference type="InParanoid" id="D8TLX2"/>
<dbReference type="Proteomes" id="UP000001058">
    <property type="component" value="Unassembled WGS sequence"/>
</dbReference>
<sequence length="966" mass="103327">MLLCLLLRQSSFAHFLYDSADVGVHKCEFQGKLGDKQVRLYVFLTACTRPKEVDLPAAAAAVRVPVVAAAAAGSTAAAAEAGGRRRAAIAAEAAERPYGSSHTASSSRSSSLPPPPPPPNLFLSGFTFLMDLGDCVTSTQLQQPLSTLLWAARRPQAEFFLPDAVLRRAASSSDGSSSSSSSSNSYNSNSYNKSVDANRGTGNDVTESSSTTGSGSSGEGSSSSNAGGGDGISLLGDDGRTAQGGRRRLMQDGELTAPPGPPPPAPDTFPGAVREAGLQLVNGTYGIIRIRSLHSRQQYDMHLSYRDTVQWLINPSLRKEPGRLVVRLSLEPTELAAIANAAAAARTATKGAVQSVPPAFEVTADGFEGTCAYTPSAGDQMLSYTESGSRQSLIPSLPICGWLDPNRVSYDKSMYEFWRTLQSPPWKRLQQQKKKRRRLPPPPPPPPPLATSFTPPSYMVISPYFNLTPYDFATLLCHHLEYHTALGIQKYLVYIEEGEEGLMADARLAALAAAGRLQLVRWRELPAVKLPGTDVRQPYAHQGGVWDGLVGTTRAASRTAKLNHAWHFLSHLNPSTRFPPSLLTPFRRRDVCVRLRKILSYNHALLSLWHLAAVVAVADLDEYLLTQRPMTLEQVVFSCSPPGRYPPGALWVPRRNALCTTCWAALVGDLPETRTALRRAPHARSPNGTALRNVSGKQVGNATLVAAAAALERQMWLTAAAATSRGGGGGGSAAAVLPYHPLEHYRHWREGNHHKSIMYSHLVSYFGVHMSYSAVPGRRPHTVARLGCAVWAHLGTQLGPRQGAGGDDEVAGGKEGDDSRRAQPRQGGTTTASATPPADAGRGVQVETGVGVQRTSYGSGEGAVAVFPPRASNGREAEGEEEETGEEDGNADIRDGDGFGAAGGQRVSDRARGKFAAGTGAGAVLPVEGRYYWALNQRLGRRVPWERHWGQKVGMKAEGVKGVADV</sequence>
<dbReference type="KEGG" id="vcn:VOLCADRAFT_116413"/>
<dbReference type="OrthoDB" id="544522at2759"/>
<feature type="compositionally biased region" description="Basic and acidic residues" evidence="1">
    <location>
        <begin position="811"/>
        <end position="821"/>
    </location>
</feature>
<evidence type="ECO:0000313" key="3">
    <source>
        <dbReference type="Proteomes" id="UP000001058"/>
    </source>
</evidence>
<keyword evidence="3" id="KW-1185">Reference proteome</keyword>
<feature type="region of interest" description="Disordered" evidence="1">
    <location>
        <begin position="171"/>
        <end position="271"/>
    </location>
</feature>
<accession>D8TLX2</accession>